<protein>
    <submittedName>
        <fullName evidence="1">Uncharacterized protein</fullName>
    </submittedName>
</protein>
<sequence>MKLIILKEKLHYYLEKIVTWAEREMDANNLLFAETKNKIRNM</sequence>
<name>A0AA90ZBH7_9EURY</name>
<reference evidence="1 2" key="1">
    <citation type="submission" date="2023-07" db="EMBL/GenBank/DDBJ databases">
        <title>Genomic Encyclopedia of Type Strains, Phase IV (KMG-IV): sequencing the most valuable type-strain genomes for metagenomic binning, comparative biology and taxonomic classification.</title>
        <authorList>
            <person name="Goeker M."/>
        </authorList>
    </citation>
    <scope>NUCLEOTIDE SEQUENCE [LARGE SCALE GENOMIC DNA]</scope>
    <source>
        <strain evidence="1 2">DSM 17273</strain>
    </source>
</reference>
<comment type="caution">
    <text evidence="1">The sequence shown here is derived from an EMBL/GenBank/DDBJ whole genome shotgun (WGS) entry which is preliminary data.</text>
</comment>
<organism evidence="1 2">
    <name type="scientific">Methanococcoides alaskense</name>
    <dbReference type="NCBI Taxonomy" id="325778"/>
    <lineage>
        <taxon>Archaea</taxon>
        <taxon>Methanobacteriati</taxon>
        <taxon>Methanobacteriota</taxon>
        <taxon>Stenosarchaea group</taxon>
        <taxon>Methanomicrobia</taxon>
        <taxon>Methanosarcinales</taxon>
        <taxon>Methanosarcinaceae</taxon>
        <taxon>Methanococcoides</taxon>
    </lineage>
</organism>
<dbReference type="Proteomes" id="UP001185015">
    <property type="component" value="Unassembled WGS sequence"/>
</dbReference>
<keyword evidence="2" id="KW-1185">Reference proteome</keyword>
<gene>
    <name evidence="1" type="ORF">J2750_000335</name>
</gene>
<dbReference type="EMBL" id="JAVDQI010000001">
    <property type="protein sequence ID" value="MDR6221903.1"/>
    <property type="molecule type" value="Genomic_DNA"/>
</dbReference>
<dbReference type="AlphaFoldDB" id="A0AA90ZBH7"/>
<proteinExistence type="predicted"/>
<evidence type="ECO:0000313" key="2">
    <source>
        <dbReference type="Proteomes" id="UP001185015"/>
    </source>
</evidence>
<accession>A0AA90ZBH7</accession>
<dbReference type="RefSeq" id="WP_270096290.1">
    <property type="nucleotide sequence ID" value="NZ_JAQFFK010000003.1"/>
</dbReference>
<evidence type="ECO:0000313" key="1">
    <source>
        <dbReference type="EMBL" id="MDR6221903.1"/>
    </source>
</evidence>